<sequence>MGMVVYLRRLTAEQLKGIQENPEDLERFVFSGEDGTEVIDFDKAWHALHFMMTGNAGMTSHPLSVLVADDRNMIGTDELGLGGYWLLDPQRVDQFARTLEQLSDDDLIKTFDPTRMVADNVYLSEFFVEEAEEALPYIMQGVPRFRAFAEAASRDGDHVIGILS</sequence>
<accession>A0ABV0B6C5</accession>
<dbReference type="Proteomes" id="UP001427805">
    <property type="component" value="Unassembled WGS sequence"/>
</dbReference>
<dbReference type="Pfam" id="PF08974">
    <property type="entry name" value="DUF1877"/>
    <property type="match status" value="1"/>
</dbReference>
<dbReference type="InterPro" id="IPR015068">
    <property type="entry name" value="DUF1877"/>
</dbReference>
<reference evidence="1 2" key="1">
    <citation type="submission" date="2024-05" db="EMBL/GenBank/DDBJ databases">
        <title>Sphingomonas sp. HF-S3 16S ribosomal RNA gene Genome sequencing and assembly.</title>
        <authorList>
            <person name="Lee H."/>
        </authorList>
    </citation>
    <scope>NUCLEOTIDE SEQUENCE [LARGE SCALE GENOMIC DNA]</scope>
    <source>
        <strain evidence="1 2">HF-S3</strain>
    </source>
</reference>
<proteinExistence type="predicted"/>
<evidence type="ECO:0000313" key="2">
    <source>
        <dbReference type="Proteomes" id="UP001427805"/>
    </source>
</evidence>
<comment type="caution">
    <text evidence="1">The sequence shown here is derived from an EMBL/GenBank/DDBJ whole genome shotgun (WGS) entry which is preliminary data.</text>
</comment>
<dbReference type="Gene3D" id="3.40.1760.10">
    <property type="entry name" value="YfbM-like super family"/>
    <property type="match status" value="1"/>
</dbReference>
<name>A0ABV0B6C5_9SPHN</name>
<evidence type="ECO:0000313" key="1">
    <source>
        <dbReference type="EMBL" id="MEN3747149.1"/>
    </source>
</evidence>
<gene>
    <name evidence="1" type="ORF">TPR58_08215</name>
</gene>
<protein>
    <submittedName>
        <fullName evidence="1">YfbM family protein</fullName>
    </submittedName>
</protein>
<organism evidence="1 2">
    <name type="scientific">Sphingomonas rustica</name>
    <dbReference type="NCBI Taxonomy" id="3103142"/>
    <lineage>
        <taxon>Bacteria</taxon>
        <taxon>Pseudomonadati</taxon>
        <taxon>Pseudomonadota</taxon>
        <taxon>Alphaproteobacteria</taxon>
        <taxon>Sphingomonadales</taxon>
        <taxon>Sphingomonadaceae</taxon>
        <taxon>Sphingomonas</taxon>
    </lineage>
</organism>
<dbReference type="InterPro" id="IPR035944">
    <property type="entry name" value="YfbM-like_sf"/>
</dbReference>
<dbReference type="EMBL" id="JBDIZK010000004">
    <property type="protein sequence ID" value="MEN3747149.1"/>
    <property type="molecule type" value="Genomic_DNA"/>
</dbReference>
<dbReference type="RefSeq" id="WP_346246148.1">
    <property type="nucleotide sequence ID" value="NZ_JBDIZK010000004.1"/>
</dbReference>
<keyword evidence="2" id="KW-1185">Reference proteome</keyword>
<dbReference type="SUPFAM" id="SSF111069">
    <property type="entry name" value="Hypothetical protein yfbM"/>
    <property type="match status" value="1"/>
</dbReference>